<dbReference type="Gene3D" id="3.40.50.720">
    <property type="entry name" value="NAD(P)-binding Rossmann-like Domain"/>
    <property type="match status" value="2"/>
</dbReference>
<dbReference type="GO" id="GO:0016491">
    <property type="term" value="F:oxidoreductase activity"/>
    <property type="evidence" value="ECO:0007669"/>
    <property type="project" value="UniProtKB-KW"/>
</dbReference>
<dbReference type="SMART" id="SM00185">
    <property type="entry name" value="ARM"/>
    <property type="match status" value="4"/>
</dbReference>
<dbReference type="EMBL" id="JWZX01000649">
    <property type="protein sequence ID" value="KOO36057.1"/>
    <property type="molecule type" value="Genomic_DNA"/>
</dbReference>
<evidence type="ECO:0000313" key="7">
    <source>
        <dbReference type="Proteomes" id="UP000037460"/>
    </source>
</evidence>
<evidence type="ECO:0000256" key="2">
    <source>
        <dbReference type="ARBA" id="ARBA00023027"/>
    </source>
</evidence>
<keyword evidence="7" id="KW-1185">Reference proteome</keyword>
<reference evidence="7" key="1">
    <citation type="journal article" date="2015" name="PLoS Genet.">
        <title>Genome Sequence and Transcriptome Analyses of Chrysochromulina tobin: Metabolic Tools for Enhanced Algal Fitness in the Prominent Order Prymnesiales (Haptophyceae).</title>
        <authorList>
            <person name="Hovde B.T."/>
            <person name="Deodato C.R."/>
            <person name="Hunsperger H.M."/>
            <person name="Ryken S.A."/>
            <person name="Yost W."/>
            <person name="Jha R.K."/>
            <person name="Patterson J."/>
            <person name="Monnat R.J. Jr."/>
            <person name="Barlow S.B."/>
            <person name="Starkenburg S.R."/>
            <person name="Cattolico R.A."/>
        </authorList>
    </citation>
    <scope>NUCLEOTIDE SEQUENCE</scope>
    <source>
        <strain evidence="7">CCMP291</strain>
    </source>
</reference>
<feature type="non-terminal residue" evidence="6">
    <location>
        <position position="910"/>
    </location>
</feature>
<accession>A0A0M0KBW0</accession>
<dbReference type="SUPFAM" id="SSF48371">
    <property type="entry name" value="ARM repeat"/>
    <property type="match status" value="1"/>
</dbReference>
<evidence type="ECO:0000256" key="4">
    <source>
        <dbReference type="SAM" id="MobiDB-lite"/>
    </source>
</evidence>
<dbReference type="Proteomes" id="UP000037460">
    <property type="component" value="Unassembled WGS sequence"/>
</dbReference>
<evidence type="ECO:0000259" key="5">
    <source>
        <dbReference type="Pfam" id="PF02826"/>
    </source>
</evidence>
<dbReference type="InterPro" id="IPR029753">
    <property type="entry name" value="D-isomer_DH_CS"/>
</dbReference>
<dbReference type="PROSITE" id="PS00671">
    <property type="entry name" value="D_2_HYDROXYACID_DH_3"/>
    <property type="match status" value="1"/>
</dbReference>
<dbReference type="AlphaFoldDB" id="A0A0M0KBW0"/>
<feature type="repeat" description="ARM" evidence="3">
    <location>
        <begin position="726"/>
        <end position="768"/>
    </location>
</feature>
<feature type="repeat" description="ARM" evidence="3">
    <location>
        <begin position="808"/>
        <end position="850"/>
    </location>
</feature>
<name>A0A0M0KBW0_9EUKA</name>
<feature type="region of interest" description="Disordered" evidence="4">
    <location>
        <begin position="408"/>
        <end position="448"/>
    </location>
</feature>
<evidence type="ECO:0000313" key="6">
    <source>
        <dbReference type="EMBL" id="KOO36057.1"/>
    </source>
</evidence>
<protein>
    <submittedName>
        <fullName evidence="6">D-isomer specific 2-hydroxyacid dehydrogenase NAD-binding protein</fullName>
    </submittedName>
</protein>
<dbReference type="OrthoDB" id="298012at2759"/>
<dbReference type="Pfam" id="PF00514">
    <property type="entry name" value="Arm"/>
    <property type="match status" value="4"/>
</dbReference>
<dbReference type="InterPro" id="IPR016024">
    <property type="entry name" value="ARM-type_fold"/>
</dbReference>
<comment type="caution">
    <text evidence="6">The sequence shown here is derived from an EMBL/GenBank/DDBJ whole genome shotgun (WGS) entry which is preliminary data.</text>
</comment>
<dbReference type="InterPro" id="IPR011989">
    <property type="entry name" value="ARM-like"/>
</dbReference>
<feature type="repeat" description="ARM" evidence="3">
    <location>
        <begin position="767"/>
        <end position="809"/>
    </location>
</feature>
<gene>
    <name evidence="6" type="ORF">Ctob_013936</name>
</gene>
<dbReference type="InterPro" id="IPR000225">
    <property type="entry name" value="Armadillo"/>
</dbReference>
<organism evidence="6 7">
    <name type="scientific">Chrysochromulina tobinii</name>
    <dbReference type="NCBI Taxonomy" id="1460289"/>
    <lineage>
        <taxon>Eukaryota</taxon>
        <taxon>Haptista</taxon>
        <taxon>Haptophyta</taxon>
        <taxon>Prymnesiophyceae</taxon>
        <taxon>Prymnesiales</taxon>
        <taxon>Chrysochromulinaceae</taxon>
        <taxon>Chrysochromulina</taxon>
    </lineage>
</organism>
<dbReference type="InterPro" id="IPR036291">
    <property type="entry name" value="NAD(P)-bd_dom_sf"/>
</dbReference>
<dbReference type="Gene3D" id="1.25.10.10">
    <property type="entry name" value="Leucine-rich Repeat Variant"/>
    <property type="match status" value="2"/>
</dbReference>
<dbReference type="PANTHER" id="PTHR43333">
    <property type="entry name" value="2-HACID_DH_C DOMAIN-CONTAINING PROTEIN"/>
    <property type="match status" value="1"/>
</dbReference>
<keyword evidence="2" id="KW-0520">NAD</keyword>
<feature type="repeat" description="ARM" evidence="3">
    <location>
        <begin position="850"/>
        <end position="887"/>
    </location>
</feature>
<proteinExistence type="predicted"/>
<keyword evidence="1" id="KW-0560">Oxidoreductase</keyword>
<dbReference type="GO" id="GO:0051287">
    <property type="term" value="F:NAD binding"/>
    <property type="evidence" value="ECO:0007669"/>
    <property type="project" value="InterPro"/>
</dbReference>
<dbReference type="Pfam" id="PF02826">
    <property type="entry name" value="2-Hacid_dh_C"/>
    <property type="match status" value="1"/>
</dbReference>
<dbReference type="PROSITE" id="PS50176">
    <property type="entry name" value="ARM_REPEAT"/>
    <property type="match status" value="4"/>
</dbReference>
<sequence>MAEDLRLLCTPPIAQNWASELAAIPASVTTLQFDGTFDAADDATWDGAMITPESFKLYFESGAKALAELYDVLAGLVRAGRVAWVHMCASGLDVPLFFPLMKACHEANVTITHCPGVYAVPIAQYCLGHILSICRMGPAHAANQASRSYTSLLQRDARTCTVGVIGAGGIGTEVARLSKAFGMRVLGWRRQAAPALNFDEVLSGDDGLAAVLSTSDFVVVAVPKTAATTGLLNAERLRMMKPSAWLINVARGAVVDETALISALGSAGVAGAVLDVFATEPLPPDSALWAMENVIITPHDSWRTDEALKDNHRYFVENVERLHKKQPLKGLVSDDSTLNNEDSSFFSMGAGASALSVESPDADIKAAYEGASADERSAFLVKTARGQNEAQAPPNDDEYPPAVMEREGATTGNAAASKPTPQHPASPPDLHPSAALAQAAPSRSPSAVQAPAGPVSCRFWMIKADFLRTFTGTNLPFFQELRAKHPSAFVEVTISYEEVVRGTHVEKILSISHRWMVPTQPDPDGEQLKAIKAFLVSSAGKRIELVWIDGGSMPQHQPTIGLIRSDEDTADFKTMLSQVNMLYLGTTVLILFDLSYLSRFWTQFEAWLSMQFATPNGLKSAVGTENARYHIVCIQNAAAQADTFAKVLTEQWATKTPQQAFDFLSKPDVTVTNQSDKEGQLPKIKALDVTVQGAFQAVMEREGLAVALANLAANNAENQVLIAQAGAIVPLVTLVQSGTDGQKEHAARALGNLACNAENQVLIAQAGAIAPLVTLVQSGTAGQKEQAAAALRWLAFNAENKVLIAQAGAIAPLVTLVQSGTDGQKEHAAVALWSLAFNNAENQVLIAQAGAVAPLVTLVQSGTDDQKKNAAGALENLAVNAENKVLIAQRWMGMGMMQPQPGMGMGMGMM</sequence>
<dbReference type="SUPFAM" id="SSF51735">
    <property type="entry name" value="NAD(P)-binding Rossmann-fold domains"/>
    <property type="match status" value="1"/>
</dbReference>
<dbReference type="InterPro" id="IPR006140">
    <property type="entry name" value="D-isomer_DH_NAD-bd"/>
</dbReference>
<feature type="domain" description="D-isomer specific 2-hydroxyacid dehydrogenase NAD-binding" evidence="5">
    <location>
        <begin position="128"/>
        <end position="299"/>
    </location>
</feature>
<evidence type="ECO:0000256" key="3">
    <source>
        <dbReference type="PROSITE-ProRule" id="PRU00259"/>
    </source>
</evidence>
<feature type="compositionally biased region" description="Pro residues" evidence="4">
    <location>
        <begin position="421"/>
        <end position="430"/>
    </location>
</feature>
<evidence type="ECO:0000256" key="1">
    <source>
        <dbReference type="ARBA" id="ARBA00023002"/>
    </source>
</evidence>
<dbReference type="PANTHER" id="PTHR43333:SF1">
    <property type="entry name" value="D-ISOMER SPECIFIC 2-HYDROXYACID DEHYDROGENASE NAD-BINDING DOMAIN-CONTAINING PROTEIN"/>
    <property type="match status" value="1"/>
</dbReference>